<dbReference type="InterPro" id="IPR036388">
    <property type="entry name" value="WH-like_DNA-bd_sf"/>
</dbReference>
<dbReference type="NCBIfam" id="TIGR02989">
    <property type="entry name" value="Sig-70_gvs1"/>
    <property type="match status" value="1"/>
</dbReference>
<accession>A0ABT0TY41</accession>
<evidence type="ECO:0000256" key="4">
    <source>
        <dbReference type="ARBA" id="ARBA00023163"/>
    </source>
</evidence>
<keyword evidence="8" id="KW-1185">Reference proteome</keyword>
<name>A0ABT0TY41_9BACT</name>
<dbReference type="EMBL" id="JAMQBK010000008">
    <property type="protein sequence ID" value="MCM2369499.1"/>
    <property type="molecule type" value="Genomic_DNA"/>
</dbReference>
<protein>
    <submittedName>
        <fullName evidence="7">Sigma-70 family RNA polymerase sigma factor</fullName>
    </submittedName>
</protein>
<dbReference type="InterPro" id="IPR013325">
    <property type="entry name" value="RNA_pol_sigma_r2"/>
</dbReference>
<feature type="domain" description="RNA polymerase sigma-70 region 2" evidence="5">
    <location>
        <begin position="26"/>
        <end position="92"/>
    </location>
</feature>
<dbReference type="SUPFAM" id="SSF88946">
    <property type="entry name" value="Sigma2 domain of RNA polymerase sigma factors"/>
    <property type="match status" value="1"/>
</dbReference>
<dbReference type="Gene3D" id="1.10.1740.10">
    <property type="match status" value="1"/>
</dbReference>
<dbReference type="InterPro" id="IPR013324">
    <property type="entry name" value="RNA_pol_sigma_r3/r4-like"/>
</dbReference>
<comment type="caution">
    <text evidence="7">The sequence shown here is derived from an EMBL/GenBank/DDBJ whole genome shotgun (WGS) entry which is preliminary data.</text>
</comment>
<dbReference type="Gene3D" id="1.10.10.10">
    <property type="entry name" value="Winged helix-like DNA-binding domain superfamily/Winged helix DNA-binding domain"/>
    <property type="match status" value="1"/>
</dbReference>
<reference evidence="7 8" key="1">
    <citation type="journal article" date="2022" name="Syst. Appl. Microbiol.">
        <title>Rhodopirellula aestuarii sp. nov., a novel member of the genus Rhodopirellula isolated from brackish sediments collected in the Tagus River estuary, Portugal.</title>
        <authorList>
            <person name="Vitorino I.R."/>
            <person name="Klimek D."/>
            <person name="Calusinska M."/>
            <person name="Lobo-da-Cunha A."/>
            <person name="Vasconcelos V."/>
            <person name="Lage O.M."/>
        </authorList>
    </citation>
    <scope>NUCLEOTIDE SEQUENCE [LARGE SCALE GENOMIC DNA]</scope>
    <source>
        <strain evidence="7 8">ICT_H3.1</strain>
    </source>
</reference>
<sequence>MLDARGDHPGDECDSDAQTERYVAMMNRHQVQLVTYVESLGLEYQTALDLVQETNLILWRKRHHFRVESSFWAWACKIAYHQVLHHRRSQSRDKLVFSEEVLKRLADVSQTRLEFFGDHQRQLRLCLQELSPRQQSVIQWRYQQDTAVGSIADRLSTTPNAVSKLLQRARLALIACVQRRIAVEAGQ</sequence>
<dbReference type="SUPFAM" id="SSF88659">
    <property type="entry name" value="Sigma3 and sigma4 domains of RNA polymerase sigma factors"/>
    <property type="match status" value="1"/>
</dbReference>
<keyword evidence="2" id="KW-0805">Transcription regulation</keyword>
<dbReference type="InterPro" id="IPR039425">
    <property type="entry name" value="RNA_pol_sigma-70-like"/>
</dbReference>
<dbReference type="Pfam" id="PF08281">
    <property type="entry name" value="Sigma70_r4_2"/>
    <property type="match status" value="1"/>
</dbReference>
<dbReference type="PANTHER" id="PTHR43133">
    <property type="entry name" value="RNA POLYMERASE ECF-TYPE SIGMA FACTO"/>
    <property type="match status" value="1"/>
</dbReference>
<dbReference type="NCBIfam" id="TIGR02937">
    <property type="entry name" value="sigma70-ECF"/>
    <property type="match status" value="1"/>
</dbReference>
<proteinExistence type="inferred from homology"/>
<evidence type="ECO:0000256" key="3">
    <source>
        <dbReference type="ARBA" id="ARBA00023082"/>
    </source>
</evidence>
<dbReference type="PANTHER" id="PTHR43133:SF51">
    <property type="entry name" value="RNA POLYMERASE SIGMA FACTOR"/>
    <property type="match status" value="1"/>
</dbReference>
<evidence type="ECO:0000256" key="1">
    <source>
        <dbReference type="ARBA" id="ARBA00010641"/>
    </source>
</evidence>
<feature type="domain" description="RNA polymerase sigma factor 70 region 4 type 2" evidence="6">
    <location>
        <begin position="121"/>
        <end position="173"/>
    </location>
</feature>
<dbReference type="RefSeq" id="WP_250927164.1">
    <property type="nucleotide sequence ID" value="NZ_JAMQBK010000008.1"/>
</dbReference>
<evidence type="ECO:0000259" key="5">
    <source>
        <dbReference type="Pfam" id="PF04542"/>
    </source>
</evidence>
<organism evidence="7 8">
    <name type="scientific">Aporhodopirellula aestuarii</name>
    <dbReference type="NCBI Taxonomy" id="2950107"/>
    <lineage>
        <taxon>Bacteria</taxon>
        <taxon>Pseudomonadati</taxon>
        <taxon>Planctomycetota</taxon>
        <taxon>Planctomycetia</taxon>
        <taxon>Pirellulales</taxon>
        <taxon>Pirellulaceae</taxon>
        <taxon>Aporhodopirellula</taxon>
    </lineage>
</organism>
<comment type="similarity">
    <text evidence="1">Belongs to the sigma-70 factor family. ECF subfamily.</text>
</comment>
<keyword evidence="3" id="KW-0731">Sigma factor</keyword>
<evidence type="ECO:0000313" key="7">
    <source>
        <dbReference type="EMBL" id="MCM2369499.1"/>
    </source>
</evidence>
<dbReference type="InterPro" id="IPR014284">
    <property type="entry name" value="RNA_pol_sigma-70_dom"/>
</dbReference>
<dbReference type="Proteomes" id="UP001202961">
    <property type="component" value="Unassembled WGS sequence"/>
</dbReference>
<dbReference type="Pfam" id="PF04542">
    <property type="entry name" value="Sigma70_r2"/>
    <property type="match status" value="1"/>
</dbReference>
<gene>
    <name evidence="7" type="ORF">NB063_02570</name>
</gene>
<evidence type="ECO:0000256" key="2">
    <source>
        <dbReference type="ARBA" id="ARBA00023015"/>
    </source>
</evidence>
<evidence type="ECO:0000313" key="8">
    <source>
        <dbReference type="Proteomes" id="UP001202961"/>
    </source>
</evidence>
<evidence type="ECO:0000259" key="6">
    <source>
        <dbReference type="Pfam" id="PF08281"/>
    </source>
</evidence>
<dbReference type="InterPro" id="IPR013249">
    <property type="entry name" value="RNA_pol_sigma70_r4_t2"/>
</dbReference>
<dbReference type="InterPro" id="IPR014331">
    <property type="entry name" value="RNA_pol_sigma70_ECF_RHOBA"/>
</dbReference>
<dbReference type="InterPro" id="IPR007627">
    <property type="entry name" value="RNA_pol_sigma70_r2"/>
</dbReference>
<keyword evidence="4" id="KW-0804">Transcription</keyword>